<dbReference type="EMBL" id="CCEH01000024">
    <property type="protein sequence ID" value="CDR29076.1"/>
    <property type="molecule type" value="Genomic_DNA"/>
</dbReference>
<keyword evidence="1" id="KW-1133">Transmembrane helix</keyword>
<sequence>MLDNIILYFKNLPHTKRFIIERLKQSWKSFLIALAVCLLLVVASETIFHFSHLTDIKEVRWLYRVITLIVFGILMYTIYSAYHHYMNDFLVAKLFNISAATPVVIMSIICFVLLSIMTMIGALVKPVNFETSFIALFYFIVMATLFVGLISVTFGLIRLLTDKINLIFYGYCVLCLFILPIMFIPNPNHVFLNHILMLNPLYYVVNGITQSIIFGISSMENIPYHLYFILVLFLVAVVNFVLTRYATHAIYMKKTKAIKQIEKQHDAEDINLHIDKDESSN</sequence>
<feature type="transmembrane region" description="Helical" evidence="1">
    <location>
        <begin position="62"/>
        <end position="82"/>
    </location>
</feature>
<name>A0A077UL26_9STAP</name>
<keyword evidence="1" id="KW-0812">Transmembrane</keyword>
<feature type="transmembrane region" description="Helical" evidence="1">
    <location>
        <begin position="30"/>
        <end position="50"/>
    </location>
</feature>
<feature type="transmembrane region" description="Helical" evidence="1">
    <location>
        <begin position="102"/>
        <end position="124"/>
    </location>
</feature>
<evidence type="ECO:0000313" key="3">
    <source>
        <dbReference type="Proteomes" id="UP000044616"/>
    </source>
</evidence>
<proteinExistence type="predicted"/>
<feature type="transmembrane region" description="Helical" evidence="1">
    <location>
        <begin position="166"/>
        <end position="184"/>
    </location>
</feature>
<gene>
    <name evidence="2" type="primary">tagG</name>
    <name evidence="2" type="ORF">ERS140147_02270</name>
</gene>
<dbReference type="Proteomes" id="UP000044616">
    <property type="component" value="Unassembled WGS sequence"/>
</dbReference>
<organism evidence="2 3">
    <name type="scientific">Staphylococcus schweitzeri</name>
    <dbReference type="NCBI Taxonomy" id="1654388"/>
    <lineage>
        <taxon>Bacteria</taxon>
        <taxon>Bacillati</taxon>
        <taxon>Bacillota</taxon>
        <taxon>Bacilli</taxon>
        <taxon>Bacillales</taxon>
        <taxon>Staphylococcaceae</taxon>
        <taxon>Staphylococcus</taxon>
    </lineage>
</organism>
<reference evidence="2 3" key="1">
    <citation type="submission" date="2014-05" db="EMBL/GenBank/DDBJ databases">
        <authorList>
            <person name="Aslett A.Martin."/>
            <person name="De Silva Nishadi"/>
        </authorList>
    </citation>
    <scope>NUCLEOTIDE SEQUENCE [LARGE SCALE GENOMIC DNA]</scope>
</reference>
<feature type="transmembrane region" description="Helical" evidence="1">
    <location>
        <begin position="136"/>
        <end position="160"/>
    </location>
</feature>
<keyword evidence="1" id="KW-0472">Membrane</keyword>
<accession>A0A077UL26</accession>
<evidence type="ECO:0000256" key="1">
    <source>
        <dbReference type="SAM" id="Phobius"/>
    </source>
</evidence>
<dbReference type="AlphaFoldDB" id="A0A077UL26"/>
<feature type="transmembrane region" description="Helical" evidence="1">
    <location>
        <begin position="196"/>
        <end position="218"/>
    </location>
</feature>
<dbReference type="RefSeq" id="WP_047531862.1">
    <property type="nucleotide sequence ID" value="NZ_CCEH01000024.1"/>
</dbReference>
<evidence type="ECO:0000313" key="2">
    <source>
        <dbReference type="EMBL" id="CDR29076.1"/>
    </source>
</evidence>
<protein>
    <submittedName>
        <fullName evidence="2">Teichoic acid translocation permease protein TagG</fullName>
    </submittedName>
</protein>
<feature type="transmembrane region" description="Helical" evidence="1">
    <location>
        <begin position="224"/>
        <end position="246"/>
    </location>
</feature>